<reference evidence="1" key="1">
    <citation type="journal article" date="2020" name="Stud. Mycol.">
        <title>101 Dothideomycetes genomes: a test case for predicting lifestyles and emergence of pathogens.</title>
        <authorList>
            <person name="Haridas S."/>
            <person name="Albert R."/>
            <person name="Binder M."/>
            <person name="Bloem J."/>
            <person name="Labutti K."/>
            <person name="Salamov A."/>
            <person name="Andreopoulos B."/>
            <person name="Baker S."/>
            <person name="Barry K."/>
            <person name="Bills G."/>
            <person name="Bluhm B."/>
            <person name="Cannon C."/>
            <person name="Castanera R."/>
            <person name="Culley D."/>
            <person name="Daum C."/>
            <person name="Ezra D."/>
            <person name="Gonzalez J."/>
            <person name="Henrissat B."/>
            <person name="Kuo A."/>
            <person name="Liang C."/>
            <person name="Lipzen A."/>
            <person name="Lutzoni F."/>
            <person name="Magnuson J."/>
            <person name="Mondo S."/>
            <person name="Nolan M."/>
            <person name="Ohm R."/>
            <person name="Pangilinan J."/>
            <person name="Park H.-J."/>
            <person name="Ramirez L."/>
            <person name="Alfaro M."/>
            <person name="Sun H."/>
            <person name="Tritt A."/>
            <person name="Yoshinaga Y."/>
            <person name="Zwiers L.-H."/>
            <person name="Turgeon B."/>
            <person name="Goodwin S."/>
            <person name="Spatafora J."/>
            <person name="Crous P."/>
            <person name="Grigoriev I."/>
        </authorList>
    </citation>
    <scope>NUCLEOTIDE SEQUENCE</scope>
    <source>
        <strain evidence="1">CBS 123094</strain>
    </source>
</reference>
<proteinExistence type="predicted"/>
<dbReference type="AlphaFoldDB" id="A0A6A5WJZ5"/>
<dbReference type="Proteomes" id="UP000799779">
    <property type="component" value="Unassembled WGS sequence"/>
</dbReference>
<accession>A0A6A5WJZ5</accession>
<sequence>MTWTLAGLGSKVGNRQYISGERNSSNHIYPWMQLYRNYAFQNLVVCFQDML</sequence>
<dbReference type="EMBL" id="ML977589">
    <property type="protein sequence ID" value="KAF2000481.1"/>
    <property type="molecule type" value="Genomic_DNA"/>
</dbReference>
<evidence type="ECO:0000313" key="1">
    <source>
        <dbReference type="EMBL" id="KAF2000481.1"/>
    </source>
</evidence>
<name>A0A6A5WJZ5_9PLEO</name>
<gene>
    <name evidence="1" type="ORF">P154DRAFT_522659</name>
</gene>
<organism evidence="1 2">
    <name type="scientific">Amniculicola lignicola CBS 123094</name>
    <dbReference type="NCBI Taxonomy" id="1392246"/>
    <lineage>
        <taxon>Eukaryota</taxon>
        <taxon>Fungi</taxon>
        <taxon>Dikarya</taxon>
        <taxon>Ascomycota</taxon>
        <taxon>Pezizomycotina</taxon>
        <taxon>Dothideomycetes</taxon>
        <taxon>Pleosporomycetidae</taxon>
        <taxon>Pleosporales</taxon>
        <taxon>Amniculicolaceae</taxon>
        <taxon>Amniculicola</taxon>
    </lineage>
</organism>
<evidence type="ECO:0000313" key="2">
    <source>
        <dbReference type="Proteomes" id="UP000799779"/>
    </source>
</evidence>
<protein>
    <submittedName>
        <fullName evidence="1">Uncharacterized protein</fullName>
    </submittedName>
</protein>
<keyword evidence="2" id="KW-1185">Reference proteome</keyword>